<name>A0A0K0G3J7_STRVS</name>
<reference evidence="2" key="2">
    <citation type="submission" date="2015-08" db="UniProtKB">
        <authorList>
            <consortium name="WormBaseParasite"/>
        </authorList>
    </citation>
    <scope>IDENTIFICATION</scope>
</reference>
<dbReference type="AlphaFoldDB" id="A0A0K0G3J7"/>
<dbReference type="WBParaSite" id="SVE_1930200.1">
    <property type="protein sequence ID" value="SVE_1930200.1"/>
    <property type="gene ID" value="SVE_1930200"/>
</dbReference>
<keyword evidence="1" id="KW-1185">Reference proteome</keyword>
<sequence length="497" mass="58510">MEMEGMAGNILEAAFLNKKLLSKIISYFDGVNDAYTLSQVNKFFNICICKFKYFESRKVNFHKKVFRGNLIFDHGHGDLEKSFQCIREKYEPWRIMNRPGEVLTLKNITIYQFILYDKTLLLSKEENMPKFRSFVEEFIKANKPCCLKIEGWDMFCKSENKGRYKICLIIDQGLEGIHKLNIRVSSSHHKIAVGLMKEFTKWPDASCYYYLDDAFMKNLGDPIPNIFTEHLNNADIEFATGDQKQGVVYGINSKKFREAFKVEDTEIKDLQAIILDVPYNRLRQSLERIEIRFHGYPTKFVDLMEKLSKHKYTELKSLEICYRLDGPFTDYDINILKEKSRPFIERFFKDGKLVDITVNVIHDNDMKIDEYKRTLAVIVSRYLPSTVLQLRLIGFGNNLHSKLIERFIKRAPNLQFIILRDNFNRINGNERFEPIIDGYDNNYIPQIALTDIILQRFNVITLDIDKKNITLFSRYAFNTPPYRAAYREAFSFNHPNL</sequence>
<evidence type="ECO:0000313" key="1">
    <source>
        <dbReference type="Proteomes" id="UP000035680"/>
    </source>
</evidence>
<organism evidence="1 2">
    <name type="scientific">Strongyloides venezuelensis</name>
    <name type="common">Threadworm</name>
    <dbReference type="NCBI Taxonomy" id="75913"/>
    <lineage>
        <taxon>Eukaryota</taxon>
        <taxon>Metazoa</taxon>
        <taxon>Ecdysozoa</taxon>
        <taxon>Nematoda</taxon>
        <taxon>Chromadorea</taxon>
        <taxon>Rhabditida</taxon>
        <taxon>Tylenchina</taxon>
        <taxon>Panagrolaimomorpha</taxon>
        <taxon>Strongyloidoidea</taxon>
        <taxon>Strongyloididae</taxon>
        <taxon>Strongyloides</taxon>
    </lineage>
</organism>
<evidence type="ECO:0000313" key="2">
    <source>
        <dbReference type="WBParaSite" id="SVE_1930200.1"/>
    </source>
</evidence>
<proteinExistence type="predicted"/>
<protein>
    <submittedName>
        <fullName evidence="2">F-box domain-containing protein</fullName>
    </submittedName>
</protein>
<accession>A0A0K0G3J7</accession>
<reference evidence="1" key="1">
    <citation type="submission" date="2014-07" db="EMBL/GenBank/DDBJ databases">
        <authorList>
            <person name="Martin A.A"/>
            <person name="De Silva N."/>
        </authorList>
    </citation>
    <scope>NUCLEOTIDE SEQUENCE</scope>
</reference>
<dbReference type="Proteomes" id="UP000035680">
    <property type="component" value="Unassembled WGS sequence"/>
</dbReference>